<dbReference type="GO" id="GO:0009037">
    <property type="term" value="F:tyrosine-based site-specific recombinase activity"/>
    <property type="evidence" value="ECO:0007669"/>
    <property type="project" value="UniProtKB-UniRule"/>
</dbReference>
<evidence type="ECO:0000256" key="3">
    <source>
        <dbReference type="ARBA" id="ARBA00022618"/>
    </source>
</evidence>
<dbReference type="Gene3D" id="1.10.150.130">
    <property type="match status" value="1"/>
</dbReference>
<dbReference type="HAMAP" id="MF_01808">
    <property type="entry name" value="Recomb_XerC_XerD"/>
    <property type="match status" value="1"/>
</dbReference>
<dbReference type="PANTHER" id="PTHR30349:SF90">
    <property type="entry name" value="TYROSINE RECOMBINASE XERD"/>
    <property type="match status" value="1"/>
</dbReference>
<comment type="subcellular location">
    <subcellularLocation>
        <location evidence="1 9">Cytoplasm</location>
    </subcellularLocation>
</comment>
<feature type="active site" evidence="9">
    <location>
        <position position="284"/>
    </location>
</feature>
<dbReference type="GO" id="GO:0005737">
    <property type="term" value="C:cytoplasm"/>
    <property type="evidence" value="ECO:0007669"/>
    <property type="project" value="UniProtKB-SubCell"/>
</dbReference>
<evidence type="ECO:0000256" key="5">
    <source>
        <dbReference type="ARBA" id="ARBA00022908"/>
    </source>
</evidence>
<dbReference type="InterPro" id="IPR004107">
    <property type="entry name" value="Integrase_SAM-like_N"/>
</dbReference>
<dbReference type="Pfam" id="PF02899">
    <property type="entry name" value="Phage_int_SAM_1"/>
    <property type="match status" value="1"/>
</dbReference>
<feature type="active site" evidence="9">
    <location>
        <position position="287"/>
    </location>
</feature>
<dbReference type="GO" id="GO:0051301">
    <property type="term" value="P:cell division"/>
    <property type="evidence" value="ECO:0007669"/>
    <property type="project" value="UniProtKB-KW"/>
</dbReference>
<proteinExistence type="inferred from homology"/>
<dbReference type="Pfam" id="PF00589">
    <property type="entry name" value="Phage_integrase"/>
    <property type="match status" value="1"/>
</dbReference>
<evidence type="ECO:0000259" key="10">
    <source>
        <dbReference type="PROSITE" id="PS51898"/>
    </source>
</evidence>
<dbReference type="SUPFAM" id="SSF47823">
    <property type="entry name" value="lambda integrase-like, N-terminal domain"/>
    <property type="match status" value="1"/>
</dbReference>
<accession>A0AAW9RDA2</accession>
<evidence type="ECO:0000313" key="13">
    <source>
        <dbReference type="Proteomes" id="UP001378188"/>
    </source>
</evidence>
<comment type="subunit">
    <text evidence="9">Forms a cyclic heterotetrameric complex composed of two molecules of XerC and two molecules of XerD.</text>
</comment>
<keyword evidence="7 9" id="KW-0233">DNA recombination</keyword>
<evidence type="ECO:0000256" key="8">
    <source>
        <dbReference type="ARBA" id="ARBA00023306"/>
    </source>
</evidence>
<comment type="similarity">
    <text evidence="9">Belongs to the 'phage' integrase family. XerC subfamily.</text>
</comment>
<keyword evidence="2 9" id="KW-0963">Cytoplasm</keyword>
<feature type="active site" evidence="9">
    <location>
        <position position="310"/>
    </location>
</feature>
<keyword evidence="8 9" id="KW-0131">Cell cycle</keyword>
<feature type="active site" evidence="9">
    <location>
        <position position="188"/>
    </location>
</feature>
<dbReference type="EMBL" id="JAZHOF010000001">
    <property type="protein sequence ID" value="MEJ8569845.1"/>
    <property type="molecule type" value="Genomic_DNA"/>
</dbReference>
<comment type="function">
    <text evidence="9">Site-specific tyrosine recombinase, which acts by catalyzing the cutting and rejoining of the recombining DNA molecules. The XerC-XerD complex is essential to convert dimers of the bacterial chromosome into monomers to permit their segregation at cell division. It also contributes to the segregational stability of plasmids.</text>
</comment>
<dbReference type="GO" id="GO:0006313">
    <property type="term" value="P:DNA transposition"/>
    <property type="evidence" value="ECO:0007669"/>
    <property type="project" value="UniProtKB-UniRule"/>
</dbReference>
<keyword evidence="3 9" id="KW-0132">Cell division</keyword>
<gene>
    <name evidence="9" type="primary">xerC</name>
    <name evidence="12" type="ORF">V3328_00055</name>
</gene>
<dbReference type="Proteomes" id="UP001378188">
    <property type="component" value="Unassembled WGS sequence"/>
</dbReference>
<dbReference type="InterPro" id="IPR044068">
    <property type="entry name" value="CB"/>
</dbReference>
<feature type="active site" evidence="9">
    <location>
        <position position="216"/>
    </location>
</feature>
<dbReference type="PROSITE" id="PS51898">
    <property type="entry name" value="TYR_RECOMBINASE"/>
    <property type="match status" value="1"/>
</dbReference>
<dbReference type="RefSeq" id="WP_340327589.1">
    <property type="nucleotide sequence ID" value="NZ_JAZHOF010000001.1"/>
</dbReference>
<evidence type="ECO:0000256" key="1">
    <source>
        <dbReference type="ARBA" id="ARBA00004496"/>
    </source>
</evidence>
<dbReference type="InterPro" id="IPR023009">
    <property type="entry name" value="Tyrosine_recombinase_XerC/XerD"/>
</dbReference>
<keyword evidence="4 9" id="KW-0159">Chromosome partition</keyword>
<reference evidence="12 13" key="1">
    <citation type="submission" date="2024-02" db="EMBL/GenBank/DDBJ databases">
        <title>Genome analysis and characterization of Microbaculum marinisediminis sp. nov., isolated from marine sediment.</title>
        <authorList>
            <person name="Du Z.-J."/>
            <person name="Ye Y.-Q."/>
            <person name="Zhang Z.-R."/>
            <person name="Yuan S.-M."/>
            <person name="Zhang X.-Y."/>
        </authorList>
    </citation>
    <scope>NUCLEOTIDE SEQUENCE [LARGE SCALE GENOMIC DNA]</scope>
    <source>
        <strain evidence="12 13">SDUM1044001</strain>
    </source>
</reference>
<protein>
    <recommendedName>
        <fullName evidence="9">Tyrosine recombinase XerC</fullName>
    </recommendedName>
</protein>
<dbReference type="InterPro" id="IPR010998">
    <property type="entry name" value="Integrase_recombinase_N"/>
</dbReference>
<dbReference type="InterPro" id="IPR011010">
    <property type="entry name" value="DNA_brk_join_enz"/>
</dbReference>
<feature type="domain" description="Core-binding (CB)" evidence="11">
    <location>
        <begin position="31"/>
        <end position="122"/>
    </location>
</feature>
<dbReference type="GO" id="GO:0003677">
    <property type="term" value="F:DNA binding"/>
    <property type="evidence" value="ECO:0007669"/>
    <property type="project" value="UniProtKB-UniRule"/>
</dbReference>
<keyword evidence="6 9" id="KW-0238">DNA-binding</keyword>
<evidence type="ECO:0000256" key="4">
    <source>
        <dbReference type="ARBA" id="ARBA00022829"/>
    </source>
</evidence>
<evidence type="ECO:0000256" key="7">
    <source>
        <dbReference type="ARBA" id="ARBA00023172"/>
    </source>
</evidence>
<evidence type="ECO:0000313" key="12">
    <source>
        <dbReference type="EMBL" id="MEJ8569845.1"/>
    </source>
</evidence>
<comment type="caution">
    <text evidence="12">The sequence shown here is derived from an EMBL/GenBank/DDBJ whole genome shotgun (WGS) entry which is preliminary data.</text>
</comment>
<organism evidence="12 13">
    <name type="scientific">Microbaculum marinum</name>
    <dbReference type="NCBI Taxonomy" id="1764581"/>
    <lineage>
        <taxon>Bacteria</taxon>
        <taxon>Pseudomonadati</taxon>
        <taxon>Pseudomonadota</taxon>
        <taxon>Alphaproteobacteria</taxon>
        <taxon>Hyphomicrobiales</taxon>
        <taxon>Tepidamorphaceae</taxon>
        <taxon>Microbaculum</taxon>
    </lineage>
</organism>
<dbReference type="PANTHER" id="PTHR30349">
    <property type="entry name" value="PHAGE INTEGRASE-RELATED"/>
    <property type="match status" value="1"/>
</dbReference>
<dbReference type="InterPro" id="IPR013762">
    <property type="entry name" value="Integrase-like_cat_sf"/>
</dbReference>
<dbReference type="SUPFAM" id="SSF56349">
    <property type="entry name" value="DNA breaking-rejoining enzymes"/>
    <property type="match status" value="1"/>
</dbReference>
<dbReference type="InterPro" id="IPR050090">
    <property type="entry name" value="Tyrosine_recombinase_XerCD"/>
</dbReference>
<evidence type="ECO:0000256" key="9">
    <source>
        <dbReference type="HAMAP-Rule" id="MF_01808"/>
    </source>
</evidence>
<evidence type="ECO:0000256" key="6">
    <source>
        <dbReference type="ARBA" id="ARBA00023125"/>
    </source>
</evidence>
<evidence type="ECO:0000259" key="11">
    <source>
        <dbReference type="PROSITE" id="PS51900"/>
    </source>
</evidence>
<sequence length="341" mass="36262">MPADMRKTRTPSVLSDGSATVEPVGPLLAAPDLRAAAGDWLRRLATERRLADLTVEAYGRDLRQFLAFLRDHLGGPATIADFTGQSPADIRAYLAARRGEGLAGPSLSRALAAIRSFARHLERTGHAGTAALTVVRGPKKRHALPKPLTPAAALRVADADEIDPAGDEPWIAARDAAVFSLLYGCGLRISEALGLTPADLPNREAGGTQTLRITGKGNKTRIVPLLPAVADAIDAYRTSCPHAPEPDGALFVGARGGPLNPRIIQRRMANLRGALGLSDSATPHALRHSFATHLLMNGGDLRAIQELLGHASLSTTQVYTEIDERRLLDAYLDAHPRARSG</sequence>
<evidence type="ECO:0000256" key="2">
    <source>
        <dbReference type="ARBA" id="ARBA00022490"/>
    </source>
</evidence>
<dbReference type="InterPro" id="IPR002104">
    <property type="entry name" value="Integrase_catalytic"/>
</dbReference>
<dbReference type="AlphaFoldDB" id="A0AAW9RDA2"/>
<feature type="domain" description="Tyr recombinase" evidence="10">
    <location>
        <begin position="143"/>
        <end position="332"/>
    </location>
</feature>
<dbReference type="GO" id="GO:0007059">
    <property type="term" value="P:chromosome segregation"/>
    <property type="evidence" value="ECO:0007669"/>
    <property type="project" value="UniProtKB-UniRule"/>
</dbReference>
<keyword evidence="5 9" id="KW-0229">DNA integration</keyword>
<feature type="active site" description="O-(3'-phospho-DNA)-tyrosine intermediate" evidence="9">
    <location>
        <position position="319"/>
    </location>
</feature>
<dbReference type="PROSITE" id="PS51900">
    <property type="entry name" value="CB"/>
    <property type="match status" value="1"/>
</dbReference>
<name>A0AAW9RDA2_9HYPH</name>
<keyword evidence="13" id="KW-1185">Reference proteome</keyword>
<dbReference type="Gene3D" id="1.10.443.10">
    <property type="entry name" value="Intergrase catalytic core"/>
    <property type="match status" value="1"/>
</dbReference>